<dbReference type="SUPFAM" id="SSF46689">
    <property type="entry name" value="Homeodomain-like"/>
    <property type="match status" value="2"/>
</dbReference>
<evidence type="ECO:0000313" key="7">
    <source>
        <dbReference type="EMBL" id="MBB6673103.1"/>
    </source>
</evidence>
<dbReference type="GO" id="GO:0003700">
    <property type="term" value="F:DNA-binding transcription factor activity"/>
    <property type="evidence" value="ECO:0007669"/>
    <property type="project" value="InterPro"/>
</dbReference>
<dbReference type="CDD" id="cd17536">
    <property type="entry name" value="REC_YesN-like"/>
    <property type="match status" value="1"/>
</dbReference>
<dbReference type="SMART" id="SM00342">
    <property type="entry name" value="HTH_ARAC"/>
    <property type="match status" value="1"/>
</dbReference>
<dbReference type="InterPro" id="IPR011006">
    <property type="entry name" value="CheY-like_superfamily"/>
</dbReference>
<sequence length="525" mass="58683">MYTFIIVDDEALIRRGMLKKIRATEIGSELAFAGEADNGEDGLALIRSADPDIVITDMRMPEMDGKSFLKLLQADFPDKKIIVVSGYSDFEYMREAISAKAVGYLLKPFSRDEIQETLRKAVGLLETERSARAQMARSESEKEALSYAADLQTLCHLILGIQRADQAPVMRSSRLRSLPDAARYALLTLTAPDRLPAEPAGTDPADALYVPHAHHDRMGFLLLLLPLPDRMRGDEEAAYAERTAHLVLGHLPAGSAIGISGAKTDWRRLEEAYRETVAALDARPAAGDAPAVARYAGGRPAADAVAWEPMDELVFFLESGNVPRVAEWIGKLFDDLREMSGLTLAEVKETCRILVHEARELLQRTLAVAGGPPASSSFEVVLRTSFDSESLRVYLLQLLPDIAAMLRERSAYASDQLVDNIRTYVERHYDRTLTLEKIASLFFLNPSYVSYLFKEKTGVNFIDYVNKVRMDRAKILLRTTDDKVYKIAKALGYDNPKYFFRVFKKVAGYTPEEYRLLAADDDKRA</sequence>
<reference evidence="7 8" key="1">
    <citation type="submission" date="2020-08" db="EMBL/GenBank/DDBJ databases">
        <title>Cohnella phylogeny.</title>
        <authorList>
            <person name="Dunlap C."/>
        </authorList>
    </citation>
    <scope>NUCLEOTIDE SEQUENCE [LARGE SCALE GENOMIC DNA]</scope>
    <source>
        <strain evidence="7 8">DSM 28246</strain>
    </source>
</reference>
<dbReference type="GO" id="GO:0000160">
    <property type="term" value="P:phosphorelay signal transduction system"/>
    <property type="evidence" value="ECO:0007669"/>
    <property type="project" value="InterPro"/>
</dbReference>
<feature type="domain" description="HTH araC/xylS-type" evidence="5">
    <location>
        <begin position="419"/>
        <end position="517"/>
    </location>
</feature>
<dbReference type="PANTHER" id="PTHR43280">
    <property type="entry name" value="ARAC-FAMILY TRANSCRIPTIONAL REGULATOR"/>
    <property type="match status" value="1"/>
</dbReference>
<dbReference type="SMART" id="SM00448">
    <property type="entry name" value="REC"/>
    <property type="match status" value="1"/>
</dbReference>
<dbReference type="InterPro" id="IPR020449">
    <property type="entry name" value="Tscrpt_reg_AraC-type_HTH"/>
</dbReference>
<dbReference type="Proteomes" id="UP000547209">
    <property type="component" value="Unassembled WGS sequence"/>
</dbReference>
<dbReference type="InterPro" id="IPR009057">
    <property type="entry name" value="Homeodomain-like_sf"/>
</dbReference>
<dbReference type="EMBL" id="JACJVP010000032">
    <property type="protein sequence ID" value="MBB6673103.1"/>
    <property type="molecule type" value="Genomic_DNA"/>
</dbReference>
<dbReference type="Pfam" id="PF00072">
    <property type="entry name" value="Response_reg"/>
    <property type="match status" value="1"/>
</dbReference>
<dbReference type="PANTHER" id="PTHR43280:SF2">
    <property type="entry name" value="HTH-TYPE TRANSCRIPTIONAL REGULATOR EXSA"/>
    <property type="match status" value="1"/>
</dbReference>
<keyword evidence="8" id="KW-1185">Reference proteome</keyword>
<gene>
    <name evidence="7" type="ORF">H7C19_20685</name>
</gene>
<feature type="domain" description="Response regulatory" evidence="6">
    <location>
        <begin position="3"/>
        <end position="122"/>
    </location>
</feature>
<evidence type="ECO:0000313" key="8">
    <source>
        <dbReference type="Proteomes" id="UP000547209"/>
    </source>
</evidence>
<dbReference type="SUPFAM" id="SSF52172">
    <property type="entry name" value="CheY-like"/>
    <property type="match status" value="1"/>
</dbReference>
<dbReference type="PROSITE" id="PS01124">
    <property type="entry name" value="HTH_ARAC_FAMILY_2"/>
    <property type="match status" value="1"/>
</dbReference>
<dbReference type="AlphaFoldDB" id="A0A7X0VH47"/>
<keyword evidence="3" id="KW-0804">Transcription</keyword>
<dbReference type="PROSITE" id="PS50110">
    <property type="entry name" value="RESPONSE_REGULATORY"/>
    <property type="match status" value="1"/>
</dbReference>
<evidence type="ECO:0000259" key="5">
    <source>
        <dbReference type="PROSITE" id="PS01124"/>
    </source>
</evidence>
<keyword evidence="4" id="KW-0597">Phosphoprotein</keyword>
<organism evidence="7 8">
    <name type="scientific">Cohnella nanjingensis</name>
    <dbReference type="NCBI Taxonomy" id="1387779"/>
    <lineage>
        <taxon>Bacteria</taxon>
        <taxon>Bacillati</taxon>
        <taxon>Bacillota</taxon>
        <taxon>Bacilli</taxon>
        <taxon>Bacillales</taxon>
        <taxon>Paenibacillaceae</taxon>
        <taxon>Cohnella</taxon>
    </lineage>
</organism>
<protein>
    <submittedName>
        <fullName evidence="7">Response regulator</fullName>
    </submittedName>
</protein>
<proteinExistence type="predicted"/>
<dbReference type="Pfam" id="PF12833">
    <property type="entry name" value="HTH_18"/>
    <property type="match status" value="1"/>
</dbReference>
<name>A0A7X0VH47_9BACL</name>
<dbReference type="InterPro" id="IPR018060">
    <property type="entry name" value="HTH_AraC"/>
</dbReference>
<accession>A0A7X0VH47</accession>
<feature type="modified residue" description="4-aspartylphosphate" evidence="4">
    <location>
        <position position="57"/>
    </location>
</feature>
<evidence type="ECO:0000256" key="2">
    <source>
        <dbReference type="ARBA" id="ARBA00023125"/>
    </source>
</evidence>
<dbReference type="GO" id="GO:0043565">
    <property type="term" value="F:sequence-specific DNA binding"/>
    <property type="evidence" value="ECO:0007669"/>
    <property type="project" value="InterPro"/>
</dbReference>
<dbReference type="InterPro" id="IPR001789">
    <property type="entry name" value="Sig_transdc_resp-reg_receiver"/>
</dbReference>
<keyword evidence="1" id="KW-0805">Transcription regulation</keyword>
<dbReference type="Gene3D" id="1.10.10.60">
    <property type="entry name" value="Homeodomain-like"/>
    <property type="match status" value="2"/>
</dbReference>
<dbReference type="PRINTS" id="PR00032">
    <property type="entry name" value="HTHARAC"/>
</dbReference>
<evidence type="ECO:0000256" key="1">
    <source>
        <dbReference type="ARBA" id="ARBA00023015"/>
    </source>
</evidence>
<dbReference type="Gene3D" id="3.40.50.2300">
    <property type="match status" value="1"/>
</dbReference>
<evidence type="ECO:0000256" key="4">
    <source>
        <dbReference type="PROSITE-ProRule" id="PRU00169"/>
    </source>
</evidence>
<evidence type="ECO:0000256" key="3">
    <source>
        <dbReference type="ARBA" id="ARBA00023163"/>
    </source>
</evidence>
<comment type="caution">
    <text evidence="7">The sequence shown here is derived from an EMBL/GenBank/DDBJ whole genome shotgun (WGS) entry which is preliminary data.</text>
</comment>
<dbReference type="RefSeq" id="WP_185670939.1">
    <property type="nucleotide sequence ID" value="NZ_JACJVP010000032.1"/>
</dbReference>
<keyword evidence="2" id="KW-0238">DNA-binding</keyword>
<evidence type="ECO:0000259" key="6">
    <source>
        <dbReference type="PROSITE" id="PS50110"/>
    </source>
</evidence>